<keyword evidence="2" id="KW-1185">Reference proteome</keyword>
<dbReference type="VEuPathDB" id="FungiDB:H257_14788"/>
<organism evidence="1 2">
    <name type="scientific">Aphanomyces astaci</name>
    <name type="common">Crayfish plague agent</name>
    <dbReference type="NCBI Taxonomy" id="112090"/>
    <lineage>
        <taxon>Eukaryota</taxon>
        <taxon>Sar</taxon>
        <taxon>Stramenopiles</taxon>
        <taxon>Oomycota</taxon>
        <taxon>Saprolegniomycetes</taxon>
        <taxon>Saprolegniales</taxon>
        <taxon>Verrucalvaceae</taxon>
        <taxon>Aphanomyces</taxon>
    </lineage>
</organism>
<accession>A0A3R7YIY1</accession>
<dbReference type="VEuPathDB" id="FungiDB:H257_04087"/>
<evidence type="ECO:0000313" key="1">
    <source>
        <dbReference type="EMBL" id="RQM30382.1"/>
    </source>
</evidence>
<reference evidence="1" key="1">
    <citation type="submission" date="2018-07" db="EMBL/GenBank/DDBJ databases">
        <title>Annotation of Aphanomyces astaci genome assembly.</title>
        <authorList>
            <person name="Studholme D.J."/>
        </authorList>
    </citation>
    <scope>NUCLEOTIDE SEQUENCE [LARGE SCALE GENOMIC DNA]</scope>
    <source>
        <strain evidence="1">Pc</strain>
    </source>
</reference>
<name>A0A3R7YIY1_APHAT</name>
<protein>
    <submittedName>
        <fullName evidence="1">Uncharacterized protein</fullName>
    </submittedName>
</protein>
<dbReference type="AlphaFoldDB" id="A0A3R7YIY1"/>
<comment type="caution">
    <text evidence="1">The sequence shown here is derived from an EMBL/GenBank/DDBJ whole genome shotgun (WGS) entry which is preliminary data.</text>
</comment>
<feature type="non-terminal residue" evidence="1">
    <location>
        <position position="413"/>
    </location>
</feature>
<gene>
    <name evidence="1" type="ORF">B5M09_012751</name>
</gene>
<dbReference type="VEuPathDB" id="FungiDB:H257_18578"/>
<dbReference type="Proteomes" id="UP000284702">
    <property type="component" value="Unassembled WGS sequence"/>
</dbReference>
<sequence>MLWLLERSAGPEIAVTFWHELRKGTDIWYSPTTRKARSRLRLVPIAGCAILTADLLRTSSTQRHKFIPWTDMTYLGRDGTTLTGYIRIHPDHITPTHCEVHTLLAGLHHSGDTAFQICNNTTAIGLVVLARSLKRRGGQLRYSNIHRVELRSLMALFNPVGAFAGDWIRAHQDSTSTMDPVLRAKQGLLSTSPFLPPGNSETTRTYLSQVQLPPGLAPSTVGMTGTQHMPLNIPAFDQYAHDTRSYLEATYPTIYLASSGWKQFPTMTTSTHDWASTITHLHAPHFHKAWFSAHWATLRQHWQSTCSTNVEHICTAGELPLLTEVNNNIRLKRHHHHAYPMGHDRRIRARRAHLTAKTLRWHSRRLSLLHPAIPPPIGYADPTLLPPRHSPAPGYHLQRLKRSVPLEPTQKQE</sequence>
<evidence type="ECO:0000313" key="2">
    <source>
        <dbReference type="Proteomes" id="UP000284702"/>
    </source>
</evidence>
<proteinExistence type="predicted"/>
<dbReference type="EMBL" id="MZMZ02000806">
    <property type="protein sequence ID" value="RQM30382.1"/>
    <property type="molecule type" value="Genomic_DNA"/>
</dbReference>